<name>A0A310SG42_9HYME</name>
<evidence type="ECO:0000256" key="1">
    <source>
        <dbReference type="SAM" id="MobiDB-lite"/>
    </source>
</evidence>
<feature type="compositionally biased region" description="Low complexity" evidence="1">
    <location>
        <begin position="85"/>
        <end position="94"/>
    </location>
</feature>
<sequence length="136" mass="15292">MVATRIVFIVAAEITRLRDRYEMRLIETIPGELYINSLLCRSYEKHPKDLLQEDTENIYAKHPLIVLVQLLLVLQGSLVAHVAGKSSKSSASLSPADNRASVEPLRDRTSRDTAGCLEIDGNRANALQRFALFAWR</sequence>
<organism evidence="2 3">
    <name type="scientific">Eufriesea mexicana</name>
    <dbReference type="NCBI Taxonomy" id="516756"/>
    <lineage>
        <taxon>Eukaryota</taxon>
        <taxon>Metazoa</taxon>
        <taxon>Ecdysozoa</taxon>
        <taxon>Arthropoda</taxon>
        <taxon>Hexapoda</taxon>
        <taxon>Insecta</taxon>
        <taxon>Pterygota</taxon>
        <taxon>Neoptera</taxon>
        <taxon>Endopterygota</taxon>
        <taxon>Hymenoptera</taxon>
        <taxon>Apocrita</taxon>
        <taxon>Aculeata</taxon>
        <taxon>Apoidea</taxon>
        <taxon>Anthophila</taxon>
        <taxon>Apidae</taxon>
        <taxon>Eufriesea</taxon>
    </lineage>
</organism>
<dbReference type="Proteomes" id="UP000250275">
    <property type="component" value="Unassembled WGS sequence"/>
</dbReference>
<feature type="region of interest" description="Disordered" evidence="1">
    <location>
        <begin position="85"/>
        <end position="107"/>
    </location>
</feature>
<protein>
    <submittedName>
        <fullName evidence="2">Uncharacterized protein</fullName>
    </submittedName>
</protein>
<gene>
    <name evidence="2" type="ORF">WN48_04656</name>
</gene>
<reference evidence="2 3" key="1">
    <citation type="submission" date="2015-07" db="EMBL/GenBank/DDBJ databases">
        <title>The genome of Eufriesea mexicana.</title>
        <authorList>
            <person name="Pan H."/>
            <person name="Kapheim K."/>
        </authorList>
    </citation>
    <scope>NUCLEOTIDE SEQUENCE [LARGE SCALE GENOMIC DNA]</scope>
    <source>
        <strain evidence="2">0111107269</strain>
        <tissue evidence="2">Whole body</tissue>
    </source>
</reference>
<proteinExistence type="predicted"/>
<evidence type="ECO:0000313" key="3">
    <source>
        <dbReference type="Proteomes" id="UP000250275"/>
    </source>
</evidence>
<evidence type="ECO:0000313" key="2">
    <source>
        <dbReference type="EMBL" id="OAD60841.1"/>
    </source>
</evidence>
<accession>A0A310SG42</accession>
<keyword evidence="3" id="KW-1185">Reference proteome</keyword>
<dbReference type="EMBL" id="KQ760343">
    <property type="protein sequence ID" value="OAD60841.1"/>
    <property type="molecule type" value="Genomic_DNA"/>
</dbReference>
<dbReference type="AlphaFoldDB" id="A0A310SG42"/>